<sequence>MDRHDNAPDTRPPATAAALDDRCARCGGGFHCGARDAAPCACSTLTLSAALQAELRTRYVGCLCLGCLRELAAAAAGGEPA</sequence>
<dbReference type="Pfam" id="PF14375">
    <property type="entry name" value="Cys_rich_CWC"/>
    <property type="match status" value="1"/>
</dbReference>
<dbReference type="InterPro" id="IPR032720">
    <property type="entry name" value="Cys_rich_CWC"/>
</dbReference>
<proteinExistence type="predicted"/>
<dbReference type="EMBL" id="CP001013">
    <property type="protein sequence ID" value="ACB36528.1"/>
    <property type="molecule type" value="Genomic_DNA"/>
</dbReference>
<dbReference type="KEGG" id="lch:Lcho_4277"/>
<dbReference type="Proteomes" id="UP000001693">
    <property type="component" value="Chromosome"/>
</dbReference>
<evidence type="ECO:0000313" key="1">
    <source>
        <dbReference type="EMBL" id="ACB36528.1"/>
    </source>
</evidence>
<protein>
    <recommendedName>
        <fullName evidence="3">Cysteine-rich CWC</fullName>
    </recommendedName>
</protein>
<evidence type="ECO:0000313" key="2">
    <source>
        <dbReference type="Proteomes" id="UP000001693"/>
    </source>
</evidence>
<dbReference type="AlphaFoldDB" id="B1XZG5"/>
<dbReference type="HOGENOM" id="CLU_2735100_0_0_4"/>
<name>B1XZG5_LEPCP</name>
<dbReference type="eggNOG" id="ENOG502ZQGG">
    <property type="taxonomic scope" value="Bacteria"/>
</dbReference>
<organism evidence="1 2">
    <name type="scientific">Leptothrix cholodnii (strain ATCC 51168 / LMG 8142 / SP-6)</name>
    <name type="common">Leptothrix discophora (strain SP-6)</name>
    <dbReference type="NCBI Taxonomy" id="395495"/>
    <lineage>
        <taxon>Bacteria</taxon>
        <taxon>Pseudomonadati</taxon>
        <taxon>Pseudomonadota</taxon>
        <taxon>Betaproteobacteria</taxon>
        <taxon>Burkholderiales</taxon>
        <taxon>Sphaerotilaceae</taxon>
        <taxon>Leptothrix</taxon>
    </lineage>
</organism>
<keyword evidence="2" id="KW-1185">Reference proteome</keyword>
<accession>B1XZG5</accession>
<dbReference type="OrthoDB" id="331868at2"/>
<gene>
    <name evidence="1" type="ordered locus">Lcho_4277</name>
</gene>
<evidence type="ECO:0008006" key="3">
    <source>
        <dbReference type="Google" id="ProtNLM"/>
    </source>
</evidence>
<dbReference type="RefSeq" id="WP_012349269.1">
    <property type="nucleotide sequence ID" value="NC_010524.1"/>
</dbReference>
<reference evidence="1 2" key="1">
    <citation type="submission" date="2008-03" db="EMBL/GenBank/DDBJ databases">
        <title>Complete sequence of Leptothrix cholodnii SP-6.</title>
        <authorList>
            <consortium name="US DOE Joint Genome Institute"/>
            <person name="Copeland A."/>
            <person name="Lucas S."/>
            <person name="Lapidus A."/>
            <person name="Glavina del Rio T."/>
            <person name="Dalin E."/>
            <person name="Tice H."/>
            <person name="Bruce D."/>
            <person name="Goodwin L."/>
            <person name="Pitluck S."/>
            <person name="Chertkov O."/>
            <person name="Brettin T."/>
            <person name="Detter J.C."/>
            <person name="Han C."/>
            <person name="Kuske C.R."/>
            <person name="Schmutz J."/>
            <person name="Larimer F."/>
            <person name="Land M."/>
            <person name="Hauser L."/>
            <person name="Kyrpides N."/>
            <person name="Lykidis A."/>
            <person name="Emerson D."/>
            <person name="Richardson P."/>
        </authorList>
    </citation>
    <scope>NUCLEOTIDE SEQUENCE [LARGE SCALE GENOMIC DNA]</scope>
    <source>
        <strain evidence="2">ATCC 51168 / LMG 8142 / SP-6</strain>
    </source>
</reference>